<dbReference type="AlphaFoldDB" id="A0A5M7BSG8"/>
<keyword evidence="2" id="KW-1185">Reference proteome</keyword>
<dbReference type="Gene3D" id="3.30.450.150">
    <property type="entry name" value="Haem-degrading domain"/>
    <property type="match status" value="1"/>
</dbReference>
<evidence type="ECO:0000313" key="1">
    <source>
        <dbReference type="EMBL" id="KAA5830141.1"/>
    </source>
</evidence>
<sequence length="181" mass="17940">MRSTTRNRAVVGTLVGLGILGGATGLTVAQADPAQQQAPKPPAAVIQQPVLSIDAATKAAQAALDAAEAKGQRVTVSIVDRAGNERVRLTGDGAGPQSGESAKRKAFTAVAWGRATSELGKQAGGDGPSLRDIPGTLFLGGGVPVTAGSPIAGIGVAGAPSGDLDEEFARAGLNAIQAELR</sequence>
<dbReference type="InterPro" id="IPR038084">
    <property type="entry name" value="PduO/GlcC-like_sf"/>
</dbReference>
<dbReference type="PANTHER" id="PTHR34309">
    <property type="entry name" value="SLR1406 PROTEIN"/>
    <property type="match status" value="1"/>
</dbReference>
<accession>A0A5M7BSG8</accession>
<proteinExistence type="predicted"/>
<dbReference type="SUPFAM" id="SSF143744">
    <property type="entry name" value="GlcG-like"/>
    <property type="match status" value="1"/>
</dbReference>
<protein>
    <submittedName>
        <fullName evidence="1">Heme-binding protein</fullName>
    </submittedName>
</protein>
<dbReference type="EMBL" id="VWPH01000011">
    <property type="protein sequence ID" value="KAA5830141.1"/>
    <property type="molecule type" value="Genomic_DNA"/>
</dbReference>
<dbReference type="PANTHER" id="PTHR34309:SF1">
    <property type="entry name" value="PROTEIN GLCG"/>
    <property type="match status" value="1"/>
</dbReference>
<name>A0A5M7BSG8_SACHI</name>
<organism evidence="1 2">
    <name type="scientific">Saccharopolyspora hirsuta</name>
    <dbReference type="NCBI Taxonomy" id="1837"/>
    <lineage>
        <taxon>Bacteria</taxon>
        <taxon>Bacillati</taxon>
        <taxon>Actinomycetota</taxon>
        <taxon>Actinomycetes</taxon>
        <taxon>Pseudonocardiales</taxon>
        <taxon>Pseudonocardiaceae</taxon>
        <taxon>Saccharopolyspora</taxon>
    </lineage>
</organism>
<gene>
    <name evidence="1" type="ORF">F1721_23910</name>
</gene>
<dbReference type="Proteomes" id="UP000323946">
    <property type="component" value="Unassembled WGS sequence"/>
</dbReference>
<reference evidence="1 2" key="1">
    <citation type="submission" date="2019-09" db="EMBL/GenBank/DDBJ databases">
        <title>Draft genome sequence of the thermophilic Saccharopolyspora hirsuta VKM Ac-666T.</title>
        <authorList>
            <person name="Lobastova T.G."/>
            <person name="Fokina V."/>
            <person name="Bragin E.Y."/>
            <person name="Shtratnikova V.Y."/>
            <person name="Starodumova I.P."/>
            <person name="Tarlachkov S.V."/>
            <person name="Donova M.V."/>
        </authorList>
    </citation>
    <scope>NUCLEOTIDE SEQUENCE [LARGE SCALE GENOMIC DNA]</scope>
    <source>
        <strain evidence="1 2">VKM Ac-666</strain>
    </source>
</reference>
<evidence type="ECO:0000313" key="2">
    <source>
        <dbReference type="Proteomes" id="UP000323946"/>
    </source>
</evidence>
<dbReference type="InterPro" id="IPR052517">
    <property type="entry name" value="GlcG_carb_metab_protein"/>
</dbReference>
<dbReference type="OrthoDB" id="4485197at2"/>
<comment type="caution">
    <text evidence="1">The sequence shown here is derived from an EMBL/GenBank/DDBJ whole genome shotgun (WGS) entry which is preliminary data.</text>
</comment>
<dbReference type="Pfam" id="PF03928">
    <property type="entry name" value="HbpS-like"/>
    <property type="match status" value="1"/>
</dbReference>
<dbReference type="RefSeq" id="WP_150068995.1">
    <property type="nucleotide sequence ID" value="NZ_JBEPDJ010000004.1"/>
</dbReference>
<dbReference type="InterPro" id="IPR005624">
    <property type="entry name" value="PduO/GlcC-like"/>
</dbReference>
<dbReference type="SMR" id="A0A5M7BSG8"/>